<dbReference type="AlphaFoldDB" id="A0A392UF91"/>
<name>A0A392UF91_9FABA</name>
<feature type="compositionally biased region" description="Polar residues" evidence="1">
    <location>
        <begin position="15"/>
        <end position="25"/>
    </location>
</feature>
<sequence length="47" mass="5031">AAQTAEIAKCKVEPPSQSNAMTSVKASRHRPIGDDTFTAISARLRFA</sequence>
<protein>
    <submittedName>
        <fullName evidence="2">Uncharacterized protein</fullName>
    </submittedName>
</protein>
<comment type="caution">
    <text evidence="2">The sequence shown here is derived from an EMBL/GenBank/DDBJ whole genome shotgun (WGS) entry which is preliminary data.</text>
</comment>
<proteinExistence type="predicted"/>
<evidence type="ECO:0000256" key="1">
    <source>
        <dbReference type="SAM" id="MobiDB-lite"/>
    </source>
</evidence>
<dbReference type="EMBL" id="LXQA010812880">
    <property type="protein sequence ID" value="MCI72193.1"/>
    <property type="molecule type" value="Genomic_DNA"/>
</dbReference>
<feature type="region of interest" description="Disordered" evidence="1">
    <location>
        <begin position="1"/>
        <end position="29"/>
    </location>
</feature>
<dbReference type="Proteomes" id="UP000265520">
    <property type="component" value="Unassembled WGS sequence"/>
</dbReference>
<feature type="non-terminal residue" evidence="2">
    <location>
        <position position="1"/>
    </location>
</feature>
<evidence type="ECO:0000313" key="3">
    <source>
        <dbReference type="Proteomes" id="UP000265520"/>
    </source>
</evidence>
<reference evidence="2 3" key="1">
    <citation type="journal article" date="2018" name="Front. Plant Sci.">
        <title>Red Clover (Trifolium pratense) and Zigzag Clover (T. medium) - A Picture of Genomic Similarities and Differences.</title>
        <authorList>
            <person name="Dluhosova J."/>
            <person name="Istvanek J."/>
            <person name="Nedelnik J."/>
            <person name="Repkova J."/>
        </authorList>
    </citation>
    <scope>NUCLEOTIDE SEQUENCE [LARGE SCALE GENOMIC DNA]</scope>
    <source>
        <strain evidence="3">cv. 10/8</strain>
        <tissue evidence="2">Leaf</tissue>
    </source>
</reference>
<keyword evidence="3" id="KW-1185">Reference proteome</keyword>
<evidence type="ECO:0000313" key="2">
    <source>
        <dbReference type="EMBL" id="MCI72193.1"/>
    </source>
</evidence>
<accession>A0A392UF91</accession>
<organism evidence="2 3">
    <name type="scientific">Trifolium medium</name>
    <dbReference type="NCBI Taxonomy" id="97028"/>
    <lineage>
        <taxon>Eukaryota</taxon>
        <taxon>Viridiplantae</taxon>
        <taxon>Streptophyta</taxon>
        <taxon>Embryophyta</taxon>
        <taxon>Tracheophyta</taxon>
        <taxon>Spermatophyta</taxon>
        <taxon>Magnoliopsida</taxon>
        <taxon>eudicotyledons</taxon>
        <taxon>Gunneridae</taxon>
        <taxon>Pentapetalae</taxon>
        <taxon>rosids</taxon>
        <taxon>fabids</taxon>
        <taxon>Fabales</taxon>
        <taxon>Fabaceae</taxon>
        <taxon>Papilionoideae</taxon>
        <taxon>50 kb inversion clade</taxon>
        <taxon>NPAAA clade</taxon>
        <taxon>Hologalegina</taxon>
        <taxon>IRL clade</taxon>
        <taxon>Trifolieae</taxon>
        <taxon>Trifolium</taxon>
    </lineage>
</organism>